<dbReference type="PATRIC" id="fig|279058.17.peg.2404"/>
<dbReference type="AlphaFoldDB" id="A0A127PQK1"/>
<keyword evidence="2" id="KW-1185">Reference proteome</keyword>
<gene>
    <name evidence="1" type="ORF">CAter282_2231</name>
</gene>
<dbReference type="RefSeq" id="WP_128083035.1">
    <property type="nucleotide sequence ID" value="NZ_CP013233.1"/>
</dbReference>
<evidence type="ECO:0000313" key="2">
    <source>
        <dbReference type="Proteomes" id="UP000071778"/>
    </source>
</evidence>
<protein>
    <submittedName>
        <fullName evidence="1">Uncharacterized protein</fullName>
    </submittedName>
</protein>
<accession>A0A127PQK1</accession>
<sequence length="70" mass="7540">MQNGGGSAASAYNPVVSSRSFAIEGKKLLQSMRQSDGAIFWKIVSEKNDDKSIILSSLTIERHISGTLLV</sequence>
<name>A0A127PQK1_9BURK</name>
<organism evidence="1 2">
    <name type="scientific">Collimonas arenae</name>
    <dbReference type="NCBI Taxonomy" id="279058"/>
    <lineage>
        <taxon>Bacteria</taxon>
        <taxon>Pseudomonadati</taxon>
        <taxon>Pseudomonadota</taxon>
        <taxon>Betaproteobacteria</taxon>
        <taxon>Burkholderiales</taxon>
        <taxon>Oxalobacteraceae</taxon>
        <taxon>Collimonas</taxon>
    </lineage>
</organism>
<evidence type="ECO:0000313" key="1">
    <source>
        <dbReference type="EMBL" id="AMP09983.1"/>
    </source>
</evidence>
<reference evidence="1 2" key="1">
    <citation type="submission" date="2015-11" db="EMBL/GenBank/DDBJ databases">
        <title>Exploring the genomic traits of fungus-feeding bacterial genus Collimonas.</title>
        <authorList>
            <person name="Song C."/>
            <person name="Schmidt R."/>
            <person name="de Jager V."/>
            <person name="Krzyzanowska D."/>
            <person name="Jongedijk E."/>
            <person name="Cankar K."/>
            <person name="Beekwilder J."/>
            <person name="van Veen A."/>
            <person name="de Boer W."/>
            <person name="van Veen J.A."/>
            <person name="Garbeva P."/>
        </authorList>
    </citation>
    <scope>NUCLEOTIDE SEQUENCE [LARGE SCALE GENOMIC DNA]</scope>
    <source>
        <strain evidence="1 2">Ter282</strain>
    </source>
</reference>
<dbReference type="Proteomes" id="UP000071778">
    <property type="component" value="Chromosome"/>
</dbReference>
<proteinExistence type="predicted"/>
<dbReference type="EMBL" id="CP013235">
    <property type="protein sequence ID" value="AMP09983.1"/>
    <property type="molecule type" value="Genomic_DNA"/>
</dbReference>